<reference evidence="1" key="2">
    <citation type="submission" date="2017-10" db="EMBL/GenBank/DDBJ databases">
        <title>Ladona fulva Genome sequencing and assembly.</title>
        <authorList>
            <person name="Murali S."/>
            <person name="Richards S."/>
            <person name="Bandaranaike D."/>
            <person name="Bellair M."/>
            <person name="Blankenburg K."/>
            <person name="Chao H."/>
            <person name="Dinh H."/>
            <person name="Doddapaneni H."/>
            <person name="Dugan-Rocha S."/>
            <person name="Elkadiri S."/>
            <person name="Gnanaolivu R."/>
            <person name="Hernandez B."/>
            <person name="Skinner E."/>
            <person name="Javaid M."/>
            <person name="Lee S."/>
            <person name="Li M."/>
            <person name="Ming W."/>
            <person name="Munidasa M."/>
            <person name="Muniz J."/>
            <person name="Nguyen L."/>
            <person name="Hughes D."/>
            <person name="Osuji N."/>
            <person name="Pu L.-L."/>
            <person name="Puazo M."/>
            <person name="Qu C."/>
            <person name="Quiroz J."/>
            <person name="Raj R."/>
            <person name="Weissenberger G."/>
            <person name="Xin Y."/>
            <person name="Zou X."/>
            <person name="Han Y."/>
            <person name="Worley K."/>
            <person name="Muzny D."/>
            <person name="Gibbs R."/>
        </authorList>
    </citation>
    <scope>NUCLEOTIDE SEQUENCE</scope>
    <source>
        <strain evidence="1">Sampled in the wild</strain>
    </source>
</reference>
<organism evidence="1 2">
    <name type="scientific">Ladona fulva</name>
    <name type="common">Scarce chaser dragonfly</name>
    <name type="synonym">Libellula fulva</name>
    <dbReference type="NCBI Taxonomy" id="123851"/>
    <lineage>
        <taxon>Eukaryota</taxon>
        <taxon>Metazoa</taxon>
        <taxon>Ecdysozoa</taxon>
        <taxon>Arthropoda</taxon>
        <taxon>Hexapoda</taxon>
        <taxon>Insecta</taxon>
        <taxon>Pterygota</taxon>
        <taxon>Palaeoptera</taxon>
        <taxon>Odonata</taxon>
        <taxon>Epiprocta</taxon>
        <taxon>Anisoptera</taxon>
        <taxon>Libelluloidea</taxon>
        <taxon>Libellulidae</taxon>
        <taxon>Ladona</taxon>
    </lineage>
</organism>
<keyword evidence="2" id="KW-1185">Reference proteome</keyword>
<proteinExistence type="predicted"/>
<comment type="caution">
    <text evidence="1">The sequence shown here is derived from an EMBL/GenBank/DDBJ whole genome shotgun (WGS) entry which is preliminary data.</text>
</comment>
<dbReference type="AlphaFoldDB" id="A0A8K0P5H6"/>
<accession>A0A8K0P5H6</accession>
<reference evidence="1" key="1">
    <citation type="submission" date="2013-04" db="EMBL/GenBank/DDBJ databases">
        <authorList>
            <person name="Qu J."/>
            <person name="Murali S.C."/>
            <person name="Bandaranaike D."/>
            <person name="Bellair M."/>
            <person name="Blankenburg K."/>
            <person name="Chao H."/>
            <person name="Dinh H."/>
            <person name="Doddapaneni H."/>
            <person name="Downs B."/>
            <person name="Dugan-Rocha S."/>
            <person name="Elkadiri S."/>
            <person name="Gnanaolivu R.D."/>
            <person name="Hernandez B."/>
            <person name="Javaid M."/>
            <person name="Jayaseelan J.C."/>
            <person name="Lee S."/>
            <person name="Li M."/>
            <person name="Ming W."/>
            <person name="Munidasa M."/>
            <person name="Muniz J."/>
            <person name="Nguyen L."/>
            <person name="Ongeri F."/>
            <person name="Osuji N."/>
            <person name="Pu L.-L."/>
            <person name="Puazo M."/>
            <person name="Qu C."/>
            <person name="Quiroz J."/>
            <person name="Raj R."/>
            <person name="Weissenberger G."/>
            <person name="Xin Y."/>
            <person name="Zou X."/>
            <person name="Han Y."/>
            <person name="Richards S."/>
            <person name="Worley K."/>
            <person name="Muzny D."/>
            <person name="Gibbs R."/>
        </authorList>
    </citation>
    <scope>NUCLEOTIDE SEQUENCE</scope>
    <source>
        <strain evidence="1">Sampled in the wild</strain>
    </source>
</reference>
<protein>
    <submittedName>
        <fullName evidence="1">Uncharacterized protein</fullName>
    </submittedName>
</protein>
<gene>
    <name evidence="1" type="ORF">J437_LFUL011107</name>
</gene>
<dbReference type="Proteomes" id="UP000792457">
    <property type="component" value="Unassembled WGS sequence"/>
</dbReference>
<dbReference type="EMBL" id="KZ308822">
    <property type="protein sequence ID" value="KAG8234531.1"/>
    <property type="molecule type" value="Genomic_DNA"/>
</dbReference>
<name>A0A8K0P5H6_LADFU</name>
<evidence type="ECO:0000313" key="1">
    <source>
        <dbReference type="EMBL" id="KAG8234531.1"/>
    </source>
</evidence>
<evidence type="ECO:0000313" key="2">
    <source>
        <dbReference type="Proteomes" id="UP000792457"/>
    </source>
</evidence>
<sequence>MTNIYNSKTEDASNCIMSPWANKCHGGIKRSAWDPYVPGAPGRLLSGLNRSGNTDSHLPKIQGRSQVSSAPNIIKILGWDSINKMRKQNVKRPLVISKTGFPDERKAFPPNLDIRKALEMILKAIQKNGFQKGFEIFYHCFQFRIASQGVYFGEKVTLKRLNEAR</sequence>